<feature type="compositionally biased region" description="Basic and acidic residues" evidence="1">
    <location>
        <begin position="207"/>
        <end position="225"/>
    </location>
</feature>
<reference evidence="3" key="1">
    <citation type="submission" date="2019-02" db="EMBL/GenBank/DDBJ databases">
        <authorList>
            <person name="Gruber-Vodicka R. H."/>
            <person name="Seah K. B. B."/>
        </authorList>
    </citation>
    <scope>NUCLEOTIDE SEQUENCE</scope>
    <source>
        <strain evidence="3">BECK_S312</strain>
        <strain evidence="4">BECK_S426</strain>
    </source>
</reference>
<dbReference type="EMBL" id="CAADFP010000069">
    <property type="protein sequence ID" value="VFK28590.1"/>
    <property type="molecule type" value="Genomic_DNA"/>
</dbReference>
<dbReference type="InterPro" id="IPR021104">
    <property type="entry name" value="KfrA_DNA-bd_N"/>
</dbReference>
<proteinExistence type="predicted"/>
<protein>
    <submittedName>
        <fullName evidence="3">Replication region DNA-binding N-term</fullName>
    </submittedName>
</protein>
<gene>
    <name evidence="3" type="ORF">BECKLPF1236A_GA0070988_100706</name>
    <name evidence="4" type="ORF">BECKLPF1236C_GA0070990_100696</name>
</gene>
<evidence type="ECO:0000256" key="1">
    <source>
        <dbReference type="SAM" id="MobiDB-lite"/>
    </source>
</evidence>
<organism evidence="3">
    <name type="scientific">Candidatus Kentrum sp. LPFa</name>
    <dbReference type="NCBI Taxonomy" id="2126335"/>
    <lineage>
        <taxon>Bacteria</taxon>
        <taxon>Pseudomonadati</taxon>
        <taxon>Pseudomonadota</taxon>
        <taxon>Gammaproteobacteria</taxon>
        <taxon>Candidatus Kentrum</taxon>
    </lineage>
</organism>
<dbReference type="AlphaFoldDB" id="A0A450W5U9"/>
<evidence type="ECO:0000313" key="3">
    <source>
        <dbReference type="EMBL" id="VFK12406.1"/>
    </source>
</evidence>
<feature type="region of interest" description="Disordered" evidence="1">
    <location>
        <begin position="176"/>
        <end position="245"/>
    </location>
</feature>
<feature type="region of interest" description="Disordered" evidence="1">
    <location>
        <begin position="99"/>
        <end position="120"/>
    </location>
</feature>
<sequence length="245" mass="27345">MPIDVTKEDIWQAARTLAQEEKTPTIMNIRSKLGGGSPHGIAFHLADWKAEHMEAEDGTFYTDWEMEELRRKALEQEQIELMEEIDRLDADLQRTREAAADSAEALHAEQKARDSMKSHGERWNEQLKEARDTVEKLTAENKALQVALAALKEQAAYGEEMKIQVEKLQGELADLSVGKGAKGGTGQKNANRSRNARSNAQKAAPAKKSEIPHKTALAKEPEIPRKTFPPTFGVAQKIDQIAKPR</sequence>
<keyword evidence="3" id="KW-0238">DNA-binding</keyword>
<dbReference type="EMBL" id="CAADFM010000070">
    <property type="protein sequence ID" value="VFK12406.1"/>
    <property type="molecule type" value="Genomic_DNA"/>
</dbReference>
<dbReference type="GO" id="GO:0003677">
    <property type="term" value="F:DNA binding"/>
    <property type="evidence" value="ECO:0007669"/>
    <property type="project" value="UniProtKB-KW"/>
</dbReference>
<feature type="domain" description="KfrA N-terminal DNA-binding" evidence="2">
    <location>
        <begin position="6"/>
        <end position="112"/>
    </location>
</feature>
<evidence type="ECO:0000313" key="4">
    <source>
        <dbReference type="EMBL" id="VFK28590.1"/>
    </source>
</evidence>
<accession>A0A450W5U9</accession>
<dbReference type="Pfam" id="PF11740">
    <property type="entry name" value="KfrA_N"/>
    <property type="match status" value="1"/>
</dbReference>
<feature type="compositionally biased region" description="Low complexity" evidence="1">
    <location>
        <begin position="187"/>
        <end position="204"/>
    </location>
</feature>
<name>A0A450W5U9_9GAMM</name>
<evidence type="ECO:0000259" key="2">
    <source>
        <dbReference type="Pfam" id="PF11740"/>
    </source>
</evidence>